<dbReference type="Ensembl" id="ENSMODT00000033868.2">
    <property type="protein sequence ID" value="ENSMODP00000032289.2"/>
    <property type="gene ID" value="ENSMODG00000023933.2"/>
</dbReference>
<reference evidence="15" key="2">
    <citation type="submission" date="2025-08" db="UniProtKB">
        <authorList>
            <consortium name="Ensembl"/>
        </authorList>
    </citation>
    <scope>IDENTIFICATION</scope>
</reference>
<dbReference type="GO" id="GO:0051865">
    <property type="term" value="P:protein autoubiquitination"/>
    <property type="evidence" value="ECO:0000318"/>
    <property type="project" value="GO_Central"/>
</dbReference>
<dbReference type="GO" id="GO:0043161">
    <property type="term" value="P:proteasome-mediated ubiquitin-dependent protein catabolic process"/>
    <property type="evidence" value="ECO:0000318"/>
    <property type="project" value="GO_Central"/>
</dbReference>
<evidence type="ECO:0000259" key="14">
    <source>
        <dbReference type="PROSITE" id="PS50089"/>
    </source>
</evidence>
<dbReference type="OMA" id="EVQLCPQ"/>
<dbReference type="PANTHER" id="PTHR22791:SF28">
    <property type="entry name" value="E3 UBIQUITIN-PROTEIN LIGASE RNF186"/>
    <property type="match status" value="1"/>
</dbReference>
<keyword evidence="9" id="KW-0862">Zinc</keyword>
<sequence length="226" mass="24709">YPLSQMPRLMPAEMAQPKSLDASIAEMEFLGPPKSAEGDLECLVCCNRYTYNRLPKMLTCQHTFCAVCLKLLLTIQGDSWTIICPLCRKATSVPGGLICSLRDQAEVVGKLGRNGPEVQLSPQQLAQPIGGEMPIIVEEESEASTNANRVAARRLTIHLLLLVLLIFLILPFIYPGVIRWVLVFIVCLALLLSSIFCCPPGSRGCCSPAQSPLPRQQKHSHVASIA</sequence>
<dbReference type="FunFam" id="3.30.40.10:FF:000197">
    <property type="entry name" value="E3 ubiquitin-protein ligase RNF152"/>
    <property type="match status" value="1"/>
</dbReference>
<dbReference type="Proteomes" id="UP000002280">
    <property type="component" value="Chromosome 4"/>
</dbReference>
<comment type="subcellular location">
    <subcellularLocation>
        <location evidence="2">Endomembrane system</location>
    </subcellularLocation>
</comment>
<comment type="pathway">
    <text evidence="3">Protein modification; protein ubiquitination.</text>
</comment>
<dbReference type="PROSITE" id="PS50089">
    <property type="entry name" value="ZF_RING_2"/>
    <property type="match status" value="1"/>
</dbReference>
<keyword evidence="5" id="KW-0808">Transferase</keyword>
<dbReference type="Gene3D" id="3.30.40.10">
    <property type="entry name" value="Zinc/RING finger domain, C3HC4 (zinc finger)"/>
    <property type="match status" value="1"/>
</dbReference>
<dbReference type="PROSITE" id="PS00518">
    <property type="entry name" value="ZF_RING_1"/>
    <property type="match status" value="1"/>
</dbReference>
<organism evidence="15 16">
    <name type="scientific">Monodelphis domestica</name>
    <name type="common">Gray short-tailed opossum</name>
    <dbReference type="NCBI Taxonomy" id="13616"/>
    <lineage>
        <taxon>Eukaryota</taxon>
        <taxon>Metazoa</taxon>
        <taxon>Chordata</taxon>
        <taxon>Craniata</taxon>
        <taxon>Vertebrata</taxon>
        <taxon>Euteleostomi</taxon>
        <taxon>Mammalia</taxon>
        <taxon>Metatheria</taxon>
        <taxon>Didelphimorphia</taxon>
        <taxon>Didelphidae</taxon>
        <taxon>Monodelphis</taxon>
    </lineage>
</organism>
<keyword evidence="7" id="KW-0479">Metal-binding</keyword>
<gene>
    <name evidence="15" type="primary">RNF186</name>
</gene>
<reference evidence="15" key="3">
    <citation type="submission" date="2025-09" db="UniProtKB">
        <authorList>
            <consortium name="Ensembl"/>
        </authorList>
    </citation>
    <scope>IDENTIFICATION</scope>
</reference>
<dbReference type="GO" id="GO:0070534">
    <property type="term" value="P:protein K63-linked ubiquitination"/>
    <property type="evidence" value="ECO:0000318"/>
    <property type="project" value="GO_Central"/>
</dbReference>
<comment type="catalytic activity">
    <reaction evidence="1">
        <text>S-ubiquitinyl-[E2 ubiquitin-conjugating enzyme]-L-cysteine + [acceptor protein]-L-lysine = [E2 ubiquitin-conjugating enzyme]-L-cysteine + N(6)-ubiquitinyl-[acceptor protein]-L-lysine.</text>
        <dbReference type="EC" id="2.3.2.27"/>
    </reaction>
</comment>
<feature type="transmembrane region" description="Helical" evidence="13">
    <location>
        <begin position="180"/>
        <end position="198"/>
    </location>
</feature>
<feature type="transmembrane region" description="Helical" evidence="13">
    <location>
        <begin position="155"/>
        <end position="174"/>
    </location>
</feature>
<dbReference type="Bgee" id="ENSMODG00000023933">
    <property type="expression patterns" value="Expressed in placenta"/>
</dbReference>
<keyword evidence="10 13" id="KW-1133">Transmembrane helix</keyword>
<dbReference type="GO" id="GO:0070059">
    <property type="term" value="P:intrinsic apoptotic signaling pathway in response to endoplasmic reticulum stress"/>
    <property type="evidence" value="ECO:0000318"/>
    <property type="project" value="GO_Central"/>
</dbReference>
<keyword evidence="16" id="KW-1185">Reference proteome</keyword>
<evidence type="ECO:0000256" key="5">
    <source>
        <dbReference type="ARBA" id="ARBA00022679"/>
    </source>
</evidence>
<dbReference type="PANTHER" id="PTHR22791">
    <property type="entry name" value="RING-TYPE DOMAIN-CONTAINING PROTEIN"/>
    <property type="match status" value="1"/>
</dbReference>
<accession>F7F897</accession>
<evidence type="ECO:0000313" key="15">
    <source>
        <dbReference type="Ensembl" id="ENSMODP00000032289.2"/>
    </source>
</evidence>
<dbReference type="GO" id="GO:0035519">
    <property type="term" value="P:protein K29-linked ubiquitination"/>
    <property type="evidence" value="ECO:0000318"/>
    <property type="project" value="GO_Central"/>
</dbReference>
<evidence type="ECO:0000256" key="4">
    <source>
        <dbReference type="ARBA" id="ARBA00012483"/>
    </source>
</evidence>
<dbReference type="STRING" id="13616.ENSMODP00000032289"/>
<dbReference type="InterPro" id="IPR017907">
    <property type="entry name" value="Znf_RING_CS"/>
</dbReference>
<dbReference type="InterPro" id="IPR051435">
    <property type="entry name" value="RING_finger_E3_ubiq-ligases"/>
</dbReference>
<evidence type="ECO:0000256" key="9">
    <source>
        <dbReference type="ARBA" id="ARBA00022833"/>
    </source>
</evidence>
<evidence type="ECO:0000256" key="11">
    <source>
        <dbReference type="ARBA" id="ARBA00023136"/>
    </source>
</evidence>
<dbReference type="InParanoid" id="F7F897"/>
<dbReference type="EC" id="2.3.2.27" evidence="4"/>
<proteinExistence type="predicted"/>
<evidence type="ECO:0000313" key="16">
    <source>
        <dbReference type="Proteomes" id="UP000002280"/>
    </source>
</evidence>
<dbReference type="eggNOG" id="KOG2177">
    <property type="taxonomic scope" value="Eukaryota"/>
</dbReference>
<keyword evidence="8 12" id="KW-0863">Zinc-finger</keyword>
<evidence type="ECO:0000256" key="7">
    <source>
        <dbReference type="ARBA" id="ARBA00022723"/>
    </source>
</evidence>
<protein>
    <recommendedName>
        <fullName evidence="4">RING-type E3 ubiquitin transferase</fullName>
        <ecNumber evidence="4">2.3.2.27</ecNumber>
    </recommendedName>
</protein>
<name>F7F897_MONDO</name>
<evidence type="ECO:0000256" key="1">
    <source>
        <dbReference type="ARBA" id="ARBA00000900"/>
    </source>
</evidence>
<dbReference type="FunCoup" id="F7F897">
    <property type="interactions" value="73"/>
</dbReference>
<dbReference type="InterPro" id="IPR013083">
    <property type="entry name" value="Znf_RING/FYVE/PHD"/>
</dbReference>
<keyword evidence="11 13" id="KW-0472">Membrane</keyword>
<evidence type="ECO:0000256" key="6">
    <source>
        <dbReference type="ARBA" id="ARBA00022692"/>
    </source>
</evidence>
<dbReference type="GO" id="GO:0031625">
    <property type="term" value="F:ubiquitin protein ligase binding"/>
    <property type="evidence" value="ECO:0007669"/>
    <property type="project" value="Ensembl"/>
</dbReference>
<dbReference type="GO" id="GO:0140208">
    <property type="term" value="P:apoptotic process in response to mitochondrial fragmentation"/>
    <property type="evidence" value="ECO:0007669"/>
    <property type="project" value="Ensembl"/>
</dbReference>
<dbReference type="GO" id="GO:0070585">
    <property type="term" value="P:protein localization to mitochondrion"/>
    <property type="evidence" value="ECO:0000318"/>
    <property type="project" value="GO_Central"/>
</dbReference>
<dbReference type="SUPFAM" id="SSF57850">
    <property type="entry name" value="RING/U-box"/>
    <property type="match status" value="1"/>
</dbReference>
<evidence type="ECO:0000256" key="8">
    <source>
        <dbReference type="ARBA" id="ARBA00022771"/>
    </source>
</evidence>
<dbReference type="GO" id="GO:0005789">
    <property type="term" value="C:endoplasmic reticulum membrane"/>
    <property type="evidence" value="ECO:0000318"/>
    <property type="project" value="GO_Central"/>
</dbReference>
<dbReference type="GO" id="GO:0008270">
    <property type="term" value="F:zinc ion binding"/>
    <property type="evidence" value="ECO:0007669"/>
    <property type="project" value="UniProtKB-KW"/>
</dbReference>
<feature type="domain" description="RING-type" evidence="14">
    <location>
        <begin position="42"/>
        <end position="88"/>
    </location>
</feature>
<evidence type="ECO:0000256" key="2">
    <source>
        <dbReference type="ARBA" id="ARBA00004308"/>
    </source>
</evidence>
<dbReference type="GO" id="GO:0061630">
    <property type="term" value="F:ubiquitin protein ligase activity"/>
    <property type="evidence" value="ECO:0000318"/>
    <property type="project" value="GO_Central"/>
</dbReference>
<dbReference type="SMART" id="SM00184">
    <property type="entry name" value="RING"/>
    <property type="match status" value="1"/>
</dbReference>
<dbReference type="AlphaFoldDB" id="F7F897"/>
<evidence type="ECO:0000256" key="10">
    <source>
        <dbReference type="ARBA" id="ARBA00022989"/>
    </source>
</evidence>
<dbReference type="GO" id="GO:2000785">
    <property type="term" value="P:regulation of autophagosome assembly"/>
    <property type="evidence" value="ECO:0007669"/>
    <property type="project" value="Ensembl"/>
</dbReference>
<evidence type="ECO:0000256" key="12">
    <source>
        <dbReference type="PROSITE-ProRule" id="PRU00175"/>
    </source>
</evidence>
<reference evidence="15 16" key="1">
    <citation type="journal article" date="2007" name="Nature">
        <title>Genome of the marsupial Monodelphis domestica reveals innovation in non-coding sequences.</title>
        <authorList>
            <person name="Mikkelsen T.S."/>
            <person name="Wakefield M.J."/>
            <person name="Aken B."/>
            <person name="Amemiya C.T."/>
            <person name="Chang J.L."/>
            <person name="Duke S."/>
            <person name="Garber M."/>
            <person name="Gentles A.J."/>
            <person name="Goodstadt L."/>
            <person name="Heger A."/>
            <person name="Jurka J."/>
            <person name="Kamal M."/>
            <person name="Mauceli E."/>
            <person name="Searle S.M."/>
            <person name="Sharpe T."/>
            <person name="Baker M.L."/>
            <person name="Batzer M.A."/>
            <person name="Benos P.V."/>
            <person name="Belov K."/>
            <person name="Clamp M."/>
            <person name="Cook A."/>
            <person name="Cuff J."/>
            <person name="Das R."/>
            <person name="Davidow L."/>
            <person name="Deakin J.E."/>
            <person name="Fazzari M.J."/>
            <person name="Glass J.L."/>
            <person name="Grabherr M."/>
            <person name="Greally J.M."/>
            <person name="Gu W."/>
            <person name="Hore T.A."/>
            <person name="Huttley G.A."/>
            <person name="Kleber M."/>
            <person name="Jirtle R.L."/>
            <person name="Koina E."/>
            <person name="Lee J.T."/>
            <person name="Mahony S."/>
            <person name="Marra M.A."/>
            <person name="Miller R.D."/>
            <person name="Nicholls R.D."/>
            <person name="Oda M."/>
            <person name="Papenfuss A.T."/>
            <person name="Parra Z.E."/>
            <person name="Pollock D.D."/>
            <person name="Ray D.A."/>
            <person name="Schein J.E."/>
            <person name="Speed T.P."/>
            <person name="Thompson K."/>
            <person name="VandeBerg J.L."/>
            <person name="Wade C.M."/>
            <person name="Walker J.A."/>
            <person name="Waters P.D."/>
            <person name="Webber C."/>
            <person name="Weidman J.R."/>
            <person name="Xie X."/>
            <person name="Zody M.C."/>
            <person name="Baldwin J."/>
            <person name="Abdouelleil A."/>
            <person name="Abdulkadir J."/>
            <person name="Abebe A."/>
            <person name="Abera B."/>
            <person name="Abreu J."/>
            <person name="Acer S.C."/>
            <person name="Aftuck L."/>
            <person name="Alexander A."/>
            <person name="An P."/>
            <person name="Anderson E."/>
            <person name="Anderson S."/>
            <person name="Arachi H."/>
            <person name="Azer M."/>
            <person name="Bachantsang P."/>
            <person name="Barry A."/>
            <person name="Bayul T."/>
            <person name="Berlin A."/>
            <person name="Bessette D."/>
            <person name="Bloom T."/>
            <person name="Bloom T."/>
            <person name="Boguslavskiy L."/>
            <person name="Bonnet C."/>
            <person name="Boukhgalter B."/>
            <person name="Bourzgui I."/>
            <person name="Brown A."/>
            <person name="Cahill P."/>
            <person name="Channer S."/>
            <person name="Cheshatsang Y."/>
            <person name="Chuda L."/>
            <person name="Citroen M."/>
            <person name="Collymore A."/>
            <person name="Cooke P."/>
            <person name="Costello M."/>
            <person name="D'Aco K."/>
            <person name="Daza R."/>
            <person name="De Haan G."/>
            <person name="DeGray S."/>
            <person name="DeMaso C."/>
            <person name="Dhargay N."/>
            <person name="Dooley K."/>
            <person name="Dooley E."/>
            <person name="Doricent M."/>
            <person name="Dorje P."/>
            <person name="Dorjee K."/>
            <person name="Dupes A."/>
            <person name="Elong R."/>
            <person name="Falk J."/>
            <person name="Farina A."/>
            <person name="Faro S."/>
            <person name="Ferguson D."/>
            <person name="Fisher S."/>
            <person name="Foley C.D."/>
            <person name="Franke A."/>
            <person name="Friedrich D."/>
            <person name="Gadbois L."/>
            <person name="Gearin G."/>
            <person name="Gearin C.R."/>
            <person name="Giannoukos G."/>
            <person name="Goode T."/>
            <person name="Graham J."/>
            <person name="Grandbois E."/>
            <person name="Grewal S."/>
            <person name="Gyaltsen K."/>
            <person name="Hafez N."/>
            <person name="Hagos B."/>
            <person name="Hall J."/>
            <person name="Henson C."/>
            <person name="Hollinger A."/>
            <person name="Honan T."/>
            <person name="Huard M.D."/>
            <person name="Hughes L."/>
            <person name="Hurhula B."/>
            <person name="Husby M.E."/>
            <person name="Kamat A."/>
            <person name="Kanga B."/>
            <person name="Kashin S."/>
            <person name="Khazanovich D."/>
            <person name="Kisner P."/>
            <person name="Lance K."/>
            <person name="Lara M."/>
            <person name="Lee W."/>
            <person name="Lennon N."/>
            <person name="Letendre F."/>
            <person name="LeVine R."/>
            <person name="Lipovsky A."/>
            <person name="Liu X."/>
            <person name="Liu J."/>
            <person name="Liu S."/>
            <person name="Lokyitsang T."/>
            <person name="Lokyitsang Y."/>
            <person name="Lubonja R."/>
            <person name="Lui A."/>
            <person name="MacDonald P."/>
            <person name="Magnisalis V."/>
            <person name="Maru K."/>
            <person name="Matthews C."/>
            <person name="McCusker W."/>
            <person name="McDonough S."/>
            <person name="Mehta T."/>
            <person name="Meldrim J."/>
            <person name="Meneus L."/>
            <person name="Mihai O."/>
            <person name="Mihalev A."/>
            <person name="Mihova T."/>
            <person name="Mittelman R."/>
            <person name="Mlenga V."/>
            <person name="Montmayeur A."/>
            <person name="Mulrain L."/>
            <person name="Navidi A."/>
            <person name="Naylor J."/>
            <person name="Negash T."/>
            <person name="Nguyen T."/>
            <person name="Nguyen N."/>
            <person name="Nicol R."/>
            <person name="Norbu C."/>
            <person name="Norbu N."/>
            <person name="Novod N."/>
            <person name="O'Neill B."/>
            <person name="Osman S."/>
            <person name="Markiewicz E."/>
            <person name="Oyono O.L."/>
            <person name="Patti C."/>
            <person name="Phunkhang P."/>
            <person name="Pierre F."/>
            <person name="Priest M."/>
            <person name="Raghuraman S."/>
            <person name="Rege F."/>
            <person name="Reyes R."/>
            <person name="Rise C."/>
            <person name="Rogov P."/>
            <person name="Ross K."/>
            <person name="Ryan E."/>
            <person name="Settipalli S."/>
            <person name="Shea T."/>
            <person name="Sherpa N."/>
            <person name="Shi L."/>
            <person name="Shih D."/>
            <person name="Sparrow T."/>
            <person name="Spaulding J."/>
            <person name="Stalker J."/>
            <person name="Stange-Thomann N."/>
            <person name="Stavropoulos S."/>
            <person name="Stone C."/>
            <person name="Strader C."/>
            <person name="Tesfaye S."/>
            <person name="Thomson T."/>
            <person name="Thoulutsang Y."/>
            <person name="Thoulutsang D."/>
            <person name="Topham K."/>
            <person name="Topping I."/>
            <person name="Tsamla T."/>
            <person name="Vassiliev H."/>
            <person name="Vo A."/>
            <person name="Wangchuk T."/>
            <person name="Wangdi T."/>
            <person name="Weiand M."/>
            <person name="Wilkinson J."/>
            <person name="Wilson A."/>
            <person name="Yadav S."/>
            <person name="Young G."/>
            <person name="Yu Q."/>
            <person name="Zembek L."/>
            <person name="Zhong D."/>
            <person name="Zimmer A."/>
            <person name="Zwirko Z."/>
            <person name="Jaffe D.B."/>
            <person name="Alvarez P."/>
            <person name="Brockman W."/>
            <person name="Butler J."/>
            <person name="Chin C."/>
            <person name="Gnerre S."/>
            <person name="MacCallum I."/>
            <person name="Graves J.A."/>
            <person name="Ponting C.P."/>
            <person name="Breen M."/>
            <person name="Samollow P.B."/>
            <person name="Lander E.S."/>
            <person name="Lindblad-Toh K."/>
        </authorList>
    </citation>
    <scope>NUCLEOTIDE SEQUENCE [LARGE SCALE GENOMIC DNA]</scope>
</reference>
<evidence type="ECO:0000256" key="13">
    <source>
        <dbReference type="SAM" id="Phobius"/>
    </source>
</evidence>
<dbReference type="HOGENOM" id="CLU_085235_0_0_1"/>
<keyword evidence="6 13" id="KW-0812">Transmembrane</keyword>
<evidence type="ECO:0000256" key="3">
    <source>
        <dbReference type="ARBA" id="ARBA00004906"/>
    </source>
</evidence>
<dbReference type="InterPro" id="IPR001841">
    <property type="entry name" value="Znf_RING"/>
</dbReference>
<dbReference type="GeneTree" id="ENSGT00510000049175"/>